<sequence>MIDHRVARVAPPSLPAAARMRRTMHEEDAMLFAVEKLESEICKLRGLLRMLHEDQPDVLEDVFEFHVGSLISHASPESHGHIRACAQEMLMAIQALPRHADEATQDFSLMHGIAARPS</sequence>
<protein>
    <submittedName>
        <fullName evidence="1">Uncharacterized protein</fullName>
    </submittedName>
</protein>
<organism evidence="1 2">
    <name type="scientific">Stenotrophomonas indicatrix</name>
    <dbReference type="NCBI Taxonomy" id="2045451"/>
    <lineage>
        <taxon>Bacteria</taxon>
        <taxon>Pseudomonadati</taxon>
        <taxon>Pseudomonadota</taxon>
        <taxon>Gammaproteobacteria</taxon>
        <taxon>Lysobacterales</taxon>
        <taxon>Lysobacteraceae</taxon>
        <taxon>Stenotrophomonas</taxon>
    </lineage>
</organism>
<reference evidence="1" key="1">
    <citation type="submission" date="2023-07" db="EMBL/GenBank/DDBJ databases">
        <title>Stenotrophomonas isolates from soil.</title>
        <authorList>
            <person name="Sharma V."/>
            <person name="Zur-Pinska J."/>
            <person name="Hay A.G."/>
        </authorList>
    </citation>
    <scope>NUCLEOTIDE SEQUENCE</scope>
    <source>
        <strain evidence="1">C2</strain>
    </source>
</reference>
<comment type="caution">
    <text evidence="1">The sequence shown here is derived from an EMBL/GenBank/DDBJ whole genome shotgun (WGS) entry which is preliminary data.</text>
</comment>
<keyword evidence="2" id="KW-1185">Reference proteome</keyword>
<evidence type="ECO:0000313" key="2">
    <source>
        <dbReference type="Proteomes" id="UP001174315"/>
    </source>
</evidence>
<accession>A0ABT8QJI8</accession>
<name>A0ABT8QJI8_9GAMM</name>
<gene>
    <name evidence="1" type="ORF">Q0S36_16445</name>
</gene>
<dbReference type="EMBL" id="JAUKNN010000047">
    <property type="protein sequence ID" value="MDN8670937.1"/>
    <property type="molecule type" value="Genomic_DNA"/>
</dbReference>
<proteinExistence type="predicted"/>
<evidence type="ECO:0000313" key="1">
    <source>
        <dbReference type="EMBL" id="MDN8670937.1"/>
    </source>
</evidence>
<dbReference type="Proteomes" id="UP001174315">
    <property type="component" value="Unassembled WGS sequence"/>
</dbReference>